<dbReference type="Proteomes" id="UP000184036">
    <property type="component" value="Unassembled WGS sequence"/>
</dbReference>
<dbReference type="PROSITE" id="PS51257">
    <property type="entry name" value="PROKAR_LIPOPROTEIN"/>
    <property type="match status" value="1"/>
</dbReference>
<proteinExistence type="predicted"/>
<protein>
    <submittedName>
        <fullName evidence="1">Uncharacterized protein</fullName>
    </submittedName>
</protein>
<keyword evidence="2" id="KW-1185">Reference proteome</keyword>
<name>A0A1M5GLX6_9FLAO</name>
<dbReference type="EMBL" id="FQWE01000004">
    <property type="protein sequence ID" value="SHG04668.1"/>
    <property type="molecule type" value="Genomic_DNA"/>
</dbReference>
<reference evidence="2" key="1">
    <citation type="submission" date="2016-11" db="EMBL/GenBank/DDBJ databases">
        <authorList>
            <person name="Varghese N."/>
            <person name="Submissions S."/>
        </authorList>
    </citation>
    <scope>NUCLEOTIDE SEQUENCE [LARGE SCALE GENOMIC DNA]</scope>
    <source>
        <strain evidence="2">DSM 19741</strain>
    </source>
</reference>
<evidence type="ECO:0000313" key="1">
    <source>
        <dbReference type="EMBL" id="SHG04668.1"/>
    </source>
</evidence>
<sequence length="114" mass="13282">MKYLKLQLLLLLVLITLISCKSENELKAQKVTKDYVSFIDSVRKGDNDHAIANWSAIAREYDMKLIKLNLEIDKLEDNTIFDKKINAATAQYESFRNKIFEKKLSLEKEQESIL</sequence>
<dbReference type="AlphaFoldDB" id="A0A1M5GLX6"/>
<organism evidence="1 2">
    <name type="scientific">Flavobacterium segetis</name>
    <dbReference type="NCBI Taxonomy" id="271157"/>
    <lineage>
        <taxon>Bacteria</taxon>
        <taxon>Pseudomonadati</taxon>
        <taxon>Bacteroidota</taxon>
        <taxon>Flavobacteriia</taxon>
        <taxon>Flavobacteriales</taxon>
        <taxon>Flavobacteriaceae</taxon>
        <taxon>Flavobacterium</taxon>
    </lineage>
</organism>
<gene>
    <name evidence="1" type="ORF">SAMN05444396_10415</name>
</gene>
<evidence type="ECO:0000313" key="2">
    <source>
        <dbReference type="Proteomes" id="UP000184036"/>
    </source>
</evidence>
<dbReference type="RefSeq" id="WP_072989810.1">
    <property type="nucleotide sequence ID" value="NZ_FQWE01000004.1"/>
</dbReference>
<dbReference type="OrthoDB" id="1361377at2"/>
<accession>A0A1M5GLX6</accession>